<gene>
    <name evidence="1" type="ORF">CR513_33918</name>
</gene>
<evidence type="ECO:0000313" key="2">
    <source>
        <dbReference type="Proteomes" id="UP000257109"/>
    </source>
</evidence>
<feature type="non-terminal residue" evidence="1">
    <location>
        <position position="93"/>
    </location>
</feature>
<name>A0A371G388_MUCPR</name>
<comment type="caution">
    <text evidence="1">The sequence shown here is derived from an EMBL/GenBank/DDBJ whole genome shotgun (WGS) entry which is preliminary data.</text>
</comment>
<protein>
    <submittedName>
        <fullName evidence="1">Uncharacterized protein</fullName>
    </submittedName>
</protein>
<accession>A0A371G388</accession>
<dbReference type="OrthoDB" id="1747743at2759"/>
<keyword evidence="2" id="KW-1185">Reference proteome</keyword>
<dbReference type="AlphaFoldDB" id="A0A371G388"/>
<evidence type="ECO:0000313" key="1">
    <source>
        <dbReference type="EMBL" id="RDX84957.1"/>
    </source>
</evidence>
<sequence length="93" mass="10932">TTTHQTSKDYSKPQTHIRLVSRQTLPTKNFFKLLLVMRPSKIVFPCPSSSLDARPWQFDRKVSHDEITNRFSFVHMEQKVTLKPMSPRKVCED</sequence>
<reference evidence="1" key="1">
    <citation type="submission" date="2018-05" db="EMBL/GenBank/DDBJ databases">
        <title>Draft genome of Mucuna pruriens seed.</title>
        <authorList>
            <person name="Nnadi N.E."/>
            <person name="Vos R."/>
            <person name="Hasami M.H."/>
            <person name="Devisetty U.K."/>
            <person name="Aguiy J.C."/>
        </authorList>
    </citation>
    <scope>NUCLEOTIDE SEQUENCE [LARGE SCALE GENOMIC DNA]</scope>
    <source>
        <strain evidence="1">JCA_2017</strain>
    </source>
</reference>
<organism evidence="1 2">
    <name type="scientific">Mucuna pruriens</name>
    <name type="common">Velvet bean</name>
    <name type="synonym">Dolichos pruriens</name>
    <dbReference type="NCBI Taxonomy" id="157652"/>
    <lineage>
        <taxon>Eukaryota</taxon>
        <taxon>Viridiplantae</taxon>
        <taxon>Streptophyta</taxon>
        <taxon>Embryophyta</taxon>
        <taxon>Tracheophyta</taxon>
        <taxon>Spermatophyta</taxon>
        <taxon>Magnoliopsida</taxon>
        <taxon>eudicotyledons</taxon>
        <taxon>Gunneridae</taxon>
        <taxon>Pentapetalae</taxon>
        <taxon>rosids</taxon>
        <taxon>fabids</taxon>
        <taxon>Fabales</taxon>
        <taxon>Fabaceae</taxon>
        <taxon>Papilionoideae</taxon>
        <taxon>50 kb inversion clade</taxon>
        <taxon>NPAAA clade</taxon>
        <taxon>indigoferoid/millettioid clade</taxon>
        <taxon>Phaseoleae</taxon>
        <taxon>Mucuna</taxon>
    </lineage>
</organism>
<dbReference type="EMBL" id="QJKJ01006903">
    <property type="protein sequence ID" value="RDX84957.1"/>
    <property type="molecule type" value="Genomic_DNA"/>
</dbReference>
<dbReference type="Proteomes" id="UP000257109">
    <property type="component" value="Unassembled WGS sequence"/>
</dbReference>
<feature type="non-terminal residue" evidence="1">
    <location>
        <position position="1"/>
    </location>
</feature>
<proteinExistence type="predicted"/>